<accession>A0A7W8HGP0</accession>
<dbReference type="SUPFAM" id="SSF46785">
    <property type="entry name" value="Winged helix' DNA-binding domain"/>
    <property type="match status" value="1"/>
</dbReference>
<dbReference type="AlphaFoldDB" id="A0A7W8HGP0"/>
<dbReference type="SMART" id="SM00418">
    <property type="entry name" value="HTH_ARSR"/>
    <property type="match status" value="1"/>
</dbReference>
<evidence type="ECO:0000256" key="1">
    <source>
        <dbReference type="ARBA" id="ARBA00023015"/>
    </source>
</evidence>
<gene>
    <name evidence="5" type="ORF">HNQ70_001120</name>
</gene>
<keyword evidence="1" id="KW-0805">Transcription regulation</keyword>
<organism evidence="5 6">
    <name type="scientific">Quisquiliibacterium transsilvanicum</name>
    <dbReference type="NCBI Taxonomy" id="1549638"/>
    <lineage>
        <taxon>Bacteria</taxon>
        <taxon>Pseudomonadati</taxon>
        <taxon>Pseudomonadota</taxon>
        <taxon>Betaproteobacteria</taxon>
        <taxon>Burkholderiales</taxon>
        <taxon>Burkholderiaceae</taxon>
        <taxon>Quisquiliibacterium</taxon>
    </lineage>
</organism>
<feature type="domain" description="HTH arsR-type" evidence="4">
    <location>
        <begin position="1"/>
        <end position="97"/>
    </location>
</feature>
<dbReference type="PROSITE" id="PS50987">
    <property type="entry name" value="HTH_ARSR_2"/>
    <property type="match status" value="1"/>
</dbReference>
<name>A0A7W8HGP0_9BURK</name>
<keyword evidence="3" id="KW-0804">Transcription</keyword>
<dbReference type="InterPro" id="IPR051011">
    <property type="entry name" value="Metal_resp_trans_reg"/>
</dbReference>
<dbReference type="Gene3D" id="1.10.10.10">
    <property type="entry name" value="Winged helix-like DNA-binding domain superfamily/Winged helix DNA-binding domain"/>
    <property type="match status" value="1"/>
</dbReference>
<dbReference type="InterPro" id="IPR001845">
    <property type="entry name" value="HTH_ArsR_DNA-bd_dom"/>
</dbReference>
<dbReference type="NCBIfam" id="NF033788">
    <property type="entry name" value="HTH_metalloreg"/>
    <property type="match status" value="1"/>
</dbReference>
<dbReference type="PRINTS" id="PR00778">
    <property type="entry name" value="HTHARSR"/>
</dbReference>
<dbReference type="RefSeq" id="WP_343060654.1">
    <property type="nucleotide sequence ID" value="NZ_BAABEW010000017.1"/>
</dbReference>
<evidence type="ECO:0000259" key="4">
    <source>
        <dbReference type="PROSITE" id="PS50987"/>
    </source>
</evidence>
<dbReference type="InterPro" id="IPR011991">
    <property type="entry name" value="ArsR-like_HTH"/>
</dbReference>
<sequence length="123" mass="13493">MDELGRVFETVSRYFSLLAEPMRIRILHAICDGERTVSEIVAETGATQTTVSRHLNTMYRAGALTRRREAAFTYYGVADVALTEICRTVCVHIAARHADGDSEQAGLEELARELGAGRHAPGS</sequence>
<dbReference type="Proteomes" id="UP000532440">
    <property type="component" value="Unassembled WGS sequence"/>
</dbReference>
<dbReference type="PANTHER" id="PTHR43132:SF9">
    <property type="entry name" value="ARSR FAMILY TRANSCRIPTIONAL REGULATORY PROTEIN"/>
    <property type="match status" value="1"/>
</dbReference>
<dbReference type="InterPro" id="IPR036390">
    <property type="entry name" value="WH_DNA-bd_sf"/>
</dbReference>
<comment type="caution">
    <text evidence="5">The sequence shown here is derived from an EMBL/GenBank/DDBJ whole genome shotgun (WGS) entry which is preliminary data.</text>
</comment>
<dbReference type="Pfam" id="PF01022">
    <property type="entry name" value="HTH_5"/>
    <property type="match status" value="1"/>
</dbReference>
<dbReference type="InterPro" id="IPR036388">
    <property type="entry name" value="WH-like_DNA-bd_sf"/>
</dbReference>
<keyword evidence="6" id="KW-1185">Reference proteome</keyword>
<evidence type="ECO:0000313" key="6">
    <source>
        <dbReference type="Proteomes" id="UP000532440"/>
    </source>
</evidence>
<keyword evidence="2 5" id="KW-0238">DNA-binding</keyword>
<evidence type="ECO:0000256" key="3">
    <source>
        <dbReference type="ARBA" id="ARBA00023163"/>
    </source>
</evidence>
<evidence type="ECO:0000256" key="2">
    <source>
        <dbReference type="ARBA" id="ARBA00023125"/>
    </source>
</evidence>
<proteinExistence type="predicted"/>
<dbReference type="PANTHER" id="PTHR43132">
    <property type="entry name" value="ARSENICAL RESISTANCE OPERON REPRESSOR ARSR-RELATED"/>
    <property type="match status" value="1"/>
</dbReference>
<dbReference type="EMBL" id="JACHGB010000002">
    <property type="protein sequence ID" value="MBB5271116.1"/>
    <property type="molecule type" value="Genomic_DNA"/>
</dbReference>
<dbReference type="GO" id="GO:0003677">
    <property type="term" value="F:DNA binding"/>
    <property type="evidence" value="ECO:0007669"/>
    <property type="project" value="UniProtKB-KW"/>
</dbReference>
<dbReference type="CDD" id="cd00090">
    <property type="entry name" value="HTH_ARSR"/>
    <property type="match status" value="1"/>
</dbReference>
<dbReference type="GO" id="GO:0003700">
    <property type="term" value="F:DNA-binding transcription factor activity"/>
    <property type="evidence" value="ECO:0007669"/>
    <property type="project" value="InterPro"/>
</dbReference>
<reference evidence="5 6" key="1">
    <citation type="submission" date="2020-08" db="EMBL/GenBank/DDBJ databases">
        <title>Genomic Encyclopedia of Type Strains, Phase IV (KMG-IV): sequencing the most valuable type-strain genomes for metagenomic binning, comparative biology and taxonomic classification.</title>
        <authorList>
            <person name="Goeker M."/>
        </authorList>
    </citation>
    <scope>NUCLEOTIDE SEQUENCE [LARGE SCALE GENOMIC DNA]</scope>
    <source>
        <strain evidence="5 6">DSM 29781</strain>
    </source>
</reference>
<protein>
    <submittedName>
        <fullName evidence="5">DNA-binding transcriptional ArsR family regulator</fullName>
    </submittedName>
</protein>
<evidence type="ECO:0000313" key="5">
    <source>
        <dbReference type="EMBL" id="MBB5271116.1"/>
    </source>
</evidence>